<dbReference type="AlphaFoldDB" id="A0A8S2Z8J1"/>
<dbReference type="Proteomes" id="UP000676336">
    <property type="component" value="Unassembled WGS sequence"/>
</dbReference>
<reference evidence="1" key="1">
    <citation type="submission" date="2021-02" db="EMBL/GenBank/DDBJ databases">
        <authorList>
            <person name="Nowell W R."/>
        </authorList>
    </citation>
    <scope>NUCLEOTIDE SEQUENCE</scope>
</reference>
<name>A0A8S2Z8J1_9BILA</name>
<evidence type="ECO:0000313" key="1">
    <source>
        <dbReference type="EMBL" id="CAF4604590.1"/>
    </source>
</evidence>
<protein>
    <submittedName>
        <fullName evidence="1">Uncharacterized protein</fullName>
    </submittedName>
</protein>
<sequence>MHNTLLIIIAKPTPEKIKLGLSTLLFPSNLPCHPLARMNAVAGPRLENWPRANS</sequence>
<gene>
    <name evidence="1" type="ORF">SMN809_LOCUS39217</name>
</gene>
<evidence type="ECO:0000313" key="2">
    <source>
        <dbReference type="Proteomes" id="UP000676336"/>
    </source>
</evidence>
<feature type="non-terminal residue" evidence="1">
    <location>
        <position position="54"/>
    </location>
</feature>
<organism evidence="1 2">
    <name type="scientific">Rotaria magnacalcarata</name>
    <dbReference type="NCBI Taxonomy" id="392030"/>
    <lineage>
        <taxon>Eukaryota</taxon>
        <taxon>Metazoa</taxon>
        <taxon>Spiralia</taxon>
        <taxon>Gnathifera</taxon>
        <taxon>Rotifera</taxon>
        <taxon>Eurotatoria</taxon>
        <taxon>Bdelloidea</taxon>
        <taxon>Philodinida</taxon>
        <taxon>Philodinidae</taxon>
        <taxon>Rotaria</taxon>
    </lineage>
</organism>
<dbReference type="EMBL" id="CAJOBI010104680">
    <property type="protein sequence ID" value="CAF4604590.1"/>
    <property type="molecule type" value="Genomic_DNA"/>
</dbReference>
<proteinExistence type="predicted"/>
<comment type="caution">
    <text evidence="1">The sequence shown here is derived from an EMBL/GenBank/DDBJ whole genome shotgun (WGS) entry which is preliminary data.</text>
</comment>
<accession>A0A8S2Z8J1</accession>